<reference evidence="1 2" key="1">
    <citation type="submission" date="2017-09" db="EMBL/GenBank/DDBJ databases">
        <title>Large-scale bioinformatics analysis of Bacillus genomes uncovers conserved roles of natural products in bacterial physiology.</title>
        <authorList>
            <consortium name="Agbiome Team Llc"/>
            <person name="Bleich R.M."/>
            <person name="Kirk G.J."/>
            <person name="Santa Maria K.C."/>
            <person name="Allen S.E."/>
            <person name="Farag S."/>
            <person name="Shank E.A."/>
            <person name="Bowers A."/>
        </authorList>
    </citation>
    <scope>NUCLEOTIDE SEQUENCE [LARGE SCALE GENOMIC DNA]</scope>
    <source>
        <strain evidence="1 2">AFS027647</strain>
    </source>
</reference>
<evidence type="ECO:0000313" key="1">
    <source>
        <dbReference type="EMBL" id="PEN97753.1"/>
    </source>
</evidence>
<dbReference type="Proteomes" id="UP000220691">
    <property type="component" value="Unassembled WGS sequence"/>
</dbReference>
<name>A0A9X6YM84_BACCE</name>
<organism evidence="1 2">
    <name type="scientific">Bacillus cereus</name>
    <dbReference type="NCBI Taxonomy" id="1396"/>
    <lineage>
        <taxon>Bacteria</taxon>
        <taxon>Bacillati</taxon>
        <taxon>Bacillota</taxon>
        <taxon>Bacilli</taxon>
        <taxon>Bacillales</taxon>
        <taxon>Bacillaceae</taxon>
        <taxon>Bacillus</taxon>
        <taxon>Bacillus cereus group</taxon>
    </lineage>
</organism>
<evidence type="ECO:0000313" key="2">
    <source>
        <dbReference type="Proteomes" id="UP000220691"/>
    </source>
</evidence>
<proteinExistence type="predicted"/>
<gene>
    <name evidence="1" type="ORF">CN553_11920</name>
</gene>
<sequence length="65" mass="7737">MKGIINMELIEVVKNLATIRPYPTENTLVNEAYYRGFPTLEIIKAYEKLTKEELPYGHRYKRRGY</sequence>
<dbReference type="EMBL" id="NUAN01000071">
    <property type="protein sequence ID" value="PEN97753.1"/>
    <property type="molecule type" value="Genomic_DNA"/>
</dbReference>
<accession>A0A9X6YM84</accession>
<comment type="caution">
    <text evidence="1">The sequence shown here is derived from an EMBL/GenBank/DDBJ whole genome shotgun (WGS) entry which is preliminary data.</text>
</comment>
<protein>
    <submittedName>
        <fullName evidence="1">Uncharacterized protein</fullName>
    </submittedName>
</protein>
<dbReference type="AlphaFoldDB" id="A0A9X6YM84"/>